<dbReference type="EMBL" id="JAZGQO010000002">
    <property type="protein sequence ID" value="KAK6191905.1"/>
    <property type="molecule type" value="Genomic_DNA"/>
</dbReference>
<dbReference type="Proteomes" id="UP001347796">
    <property type="component" value="Unassembled WGS sequence"/>
</dbReference>
<feature type="region of interest" description="Disordered" evidence="1">
    <location>
        <begin position="45"/>
        <end position="64"/>
    </location>
</feature>
<accession>A0AAN8KI89</accession>
<evidence type="ECO:0000256" key="1">
    <source>
        <dbReference type="SAM" id="MobiDB-lite"/>
    </source>
</evidence>
<organism evidence="2 3">
    <name type="scientific">Patella caerulea</name>
    <name type="common">Rayed Mediterranean limpet</name>
    <dbReference type="NCBI Taxonomy" id="87958"/>
    <lineage>
        <taxon>Eukaryota</taxon>
        <taxon>Metazoa</taxon>
        <taxon>Spiralia</taxon>
        <taxon>Lophotrochozoa</taxon>
        <taxon>Mollusca</taxon>
        <taxon>Gastropoda</taxon>
        <taxon>Patellogastropoda</taxon>
        <taxon>Patelloidea</taxon>
        <taxon>Patellidae</taxon>
        <taxon>Patella</taxon>
    </lineage>
</organism>
<feature type="compositionally biased region" description="Polar residues" evidence="1">
    <location>
        <begin position="27"/>
        <end position="40"/>
    </location>
</feature>
<protein>
    <submittedName>
        <fullName evidence="2">Uncharacterized protein</fullName>
    </submittedName>
</protein>
<sequence>MPVSVTEATSTKDHLVCILHNPESRTKNTSNNRDALQRPNQRIGTAASKMGSISSNSSTQSSCGDISGYNTPLCSIEYGHAISESLEEVSRDLESNDNGANTARRSNESIDNVNSKTSVSVTILEPSTNSDNIRKNKNYIYLRSASENSNRKNLSSTRSSSRSSSRKSLYTSIGNRSACRRPASAYVDGQNINVSELTSRLMPQYDTPLTIAESKFLGVKSVSESNIPARCSSRVTSHSARSQRETTRVRLPILTLSIYLKKCSHYR</sequence>
<comment type="caution">
    <text evidence="2">The sequence shown here is derived from an EMBL/GenBank/DDBJ whole genome shotgun (WGS) entry which is preliminary data.</text>
</comment>
<evidence type="ECO:0000313" key="3">
    <source>
        <dbReference type="Proteomes" id="UP001347796"/>
    </source>
</evidence>
<evidence type="ECO:0000313" key="2">
    <source>
        <dbReference type="EMBL" id="KAK6191905.1"/>
    </source>
</evidence>
<proteinExistence type="predicted"/>
<dbReference type="AlphaFoldDB" id="A0AAN8KI89"/>
<feature type="compositionally biased region" description="Polar residues" evidence="1">
    <location>
        <begin position="96"/>
        <end position="113"/>
    </location>
</feature>
<feature type="region of interest" description="Disordered" evidence="1">
    <location>
        <begin position="21"/>
        <end position="40"/>
    </location>
</feature>
<feature type="compositionally biased region" description="Low complexity" evidence="1">
    <location>
        <begin position="151"/>
        <end position="172"/>
    </location>
</feature>
<feature type="compositionally biased region" description="Low complexity" evidence="1">
    <location>
        <begin position="52"/>
        <end position="62"/>
    </location>
</feature>
<gene>
    <name evidence="2" type="ORF">SNE40_003481</name>
</gene>
<reference evidence="2 3" key="1">
    <citation type="submission" date="2024-01" db="EMBL/GenBank/DDBJ databases">
        <title>The genome of the rayed Mediterranean limpet Patella caerulea (Linnaeus, 1758).</title>
        <authorList>
            <person name="Anh-Thu Weber A."/>
            <person name="Halstead-Nussloch G."/>
        </authorList>
    </citation>
    <scope>NUCLEOTIDE SEQUENCE [LARGE SCALE GENOMIC DNA]</scope>
    <source>
        <strain evidence="2">AATW-2023a</strain>
        <tissue evidence="2">Whole specimen</tissue>
    </source>
</reference>
<name>A0AAN8KI89_PATCE</name>
<feature type="region of interest" description="Disordered" evidence="1">
    <location>
        <begin position="89"/>
        <end position="113"/>
    </location>
</feature>
<feature type="region of interest" description="Disordered" evidence="1">
    <location>
        <begin position="147"/>
        <end position="176"/>
    </location>
</feature>
<keyword evidence="3" id="KW-1185">Reference proteome</keyword>